<evidence type="ECO:0000256" key="6">
    <source>
        <dbReference type="ARBA" id="ARBA00023098"/>
    </source>
</evidence>
<reference evidence="9" key="1">
    <citation type="submission" date="2022-07" db="EMBL/GenBank/DDBJ databases">
        <title>Phylogenomic reconstructions and comparative analyses of Kickxellomycotina fungi.</title>
        <authorList>
            <person name="Reynolds N.K."/>
            <person name="Stajich J.E."/>
            <person name="Barry K."/>
            <person name="Grigoriev I.V."/>
            <person name="Crous P."/>
            <person name="Smith M.E."/>
        </authorList>
    </citation>
    <scope>NUCLEOTIDE SEQUENCE</scope>
    <source>
        <strain evidence="9">NRRL 1565</strain>
    </source>
</reference>
<evidence type="ECO:0000256" key="3">
    <source>
        <dbReference type="ARBA" id="ARBA00022723"/>
    </source>
</evidence>
<evidence type="ECO:0000313" key="10">
    <source>
        <dbReference type="Proteomes" id="UP001140094"/>
    </source>
</evidence>
<dbReference type="GO" id="GO:0008897">
    <property type="term" value="F:holo-[acyl-carrier-protein] synthase activity"/>
    <property type="evidence" value="ECO:0007669"/>
    <property type="project" value="InterPro"/>
</dbReference>
<dbReference type="HAMAP" id="MF_00101">
    <property type="entry name" value="AcpS"/>
    <property type="match status" value="1"/>
</dbReference>
<keyword evidence="6" id="KW-0443">Lipid metabolism</keyword>
<organism evidence="9 10">
    <name type="scientific">Coemansia guatemalensis</name>
    <dbReference type="NCBI Taxonomy" id="2761395"/>
    <lineage>
        <taxon>Eukaryota</taxon>
        <taxon>Fungi</taxon>
        <taxon>Fungi incertae sedis</taxon>
        <taxon>Zoopagomycota</taxon>
        <taxon>Kickxellomycotina</taxon>
        <taxon>Kickxellomycetes</taxon>
        <taxon>Kickxellales</taxon>
        <taxon>Kickxellaceae</taxon>
        <taxon>Coemansia</taxon>
    </lineage>
</organism>
<dbReference type="Proteomes" id="UP001140094">
    <property type="component" value="Unassembled WGS sequence"/>
</dbReference>
<proteinExistence type="inferred from homology"/>
<dbReference type="Gene3D" id="3.90.470.20">
    <property type="entry name" value="4'-phosphopantetheinyl transferase domain"/>
    <property type="match status" value="1"/>
</dbReference>
<evidence type="ECO:0000256" key="5">
    <source>
        <dbReference type="ARBA" id="ARBA00022842"/>
    </source>
</evidence>
<evidence type="ECO:0000256" key="2">
    <source>
        <dbReference type="ARBA" id="ARBA00022679"/>
    </source>
</evidence>
<keyword evidence="7" id="KW-0275">Fatty acid biosynthesis</keyword>
<evidence type="ECO:0000256" key="1">
    <source>
        <dbReference type="ARBA" id="ARBA00022516"/>
    </source>
</evidence>
<keyword evidence="3" id="KW-0479">Metal-binding</keyword>
<gene>
    <name evidence="9" type="ORF">H4R20_001699</name>
</gene>
<dbReference type="OrthoDB" id="15433at2759"/>
<keyword evidence="1" id="KW-0444">Lipid biosynthesis</keyword>
<dbReference type="AlphaFoldDB" id="A0A9W8I2V0"/>
<dbReference type="NCBIfam" id="TIGR00556">
    <property type="entry name" value="pantethn_trn"/>
    <property type="match status" value="1"/>
</dbReference>
<keyword evidence="10" id="KW-1185">Reference proteome</keyword>
<feature type="domain" description="4'-phosphopantetheinyl transferase" evidence="8">
    <location>
        <begin position="4"/>
        <end position="112"/>
    </location>
</feature>
<sequence length="138" mass="15850">MIIGVGVDILCAARIEAIVRRGSRYTARFARRILSSDEINYFQYRVASSEEEAQVRYLALRWCLKEAIYKATYPHQILRWSDVHIFKRGSKPEANVSWSQSLAGAHTHISFSHDQGMMVGYAVVEADKMPYSNSEYKK</sequence>
<evidence type="ECO:0000313" key="9">
    <source>
        <dbReference type="EMBL" id="KAJ2806411.1"/>
    </source>
</evidence>
<evidence type="ECO:0000259" key="8">
    <source>
        <dbReference type="Pfam" id="PF01648"/>
    </source>
</evidence>
<dbReference type="InterPro" id="IPR004568">
    <property type="entry name" value="Ppantetheine-prot_Trfase_dom"/>
</dbReference>
<dbReference type="EMBL" id="JANBUO010000191">
    <property type="protein sequence ID" value="KAJ2806411.1"/>
    <property type="molecule type" value="Genomic_DNA"/>
</dbReference>
<evidence type="ECO:0000256" key="4">
    <source>
        <dbReference type="ARBA" id="ARBA00022832"/>
    </source>
</evidence>
<accession>A0A9W8I2V0</accession>
<dbReference type="Pfam" id="PF01648">
    <property type="entry name" value="ACPS"/>
    <property type="match status" value="1"/>
</dbReference>
<dbReference type="GO" id="GO:0000287">
    <property type="term" value="F:magnesium ion binding"/>
    <property type="evidence" value="ECO:0007669"/>
    <property type="project" value="InterPro"/>
</dbReference>
<keyword evidence="5" id="KW-0460">Magnesium</keyword>
<keyword evidence="4" id="KW-0276">Fatty acid metabolism</keyword>
<dbReference type="InterPro" id="IPR002582">
    <property type="entry name" value="ACPS"/>
</dbReference>
<dbReference type="GO" id="GO:0006633">
    <property type="term" value="P:fatty acid biosynthetic process"/>
    <property type="evidence" value="ECO:0007669"/>
    <property type="project" value="UniProtKB-KW"/>
</dbReference>
<name>A0A9W8I2V0_9FUNG</name>
<comment type="caution">
    <text evidence="9">The sequence shown here is derived from an EMBL/GenBank/DDBJ whole genome shotgun (WGS) entry which is preliminary data.</text>
</comment>
<protein>
    <recommendedName>
        <fullName evidence="8">4'-phosphopantetheinyl transferase domain-containing protein</fullName>
    </recommendedName>
</protein>
<keyword evidence="2" id="KW-0808">Transferase</keyword>
<dbReference type="InterPro" id="IPR008278">
    <property type="entry name" value="4-PPantetheinyl_Trfase_dom"/>
</dbReference>
<dbReference type="SUPFAM" id="SSF56214">
    <property type="entry name" value="4'-phosphopantetheinyl transferase"/>
    <property type="match status" value="1"/>
</dbReference>
<dbReference type="InterPro" id="IPR037143">
    <property type="entry name" value="4-PPantetheinyl_Trfase_dom_sf"/>
</dbReference>
<evidence type="ECO:0000256" key="7">
    <source>
        <dbReference type="ARBA" id="ARBA00023160"/>
    </source>
</evidence>